<evidence type="ECO:0000256" key="3">
    <source>
        <dbReference type="ARBA" id="ARBA00022857"/>
    </source>
</evidence>
<dbReference type="GO" id="GO:0070404">
    <property type="term" value="F:NADH binding"/>
    <property type="evidence" value="ECO:0007669"/>
    <property type="project" value="TreeGrafter"/>
</dbReference>
<dbReference type="InterPro" id="IPR036291">
    <property type="entry name" value="NAD(P)-bd_dom_sf"/>
</dbReference>
<protein>
    <recommendedName>
        <fullName evidence="7">Dihydropteridine reductase</fullName>
        <ecNumber evidence="6">1.5.1.34</ecNumber>
    </recommendedName>
    <alternativeName>
        <fullName evidence="8">Quinoid dihydropteridine reductase</fullName>
    </alternativeName>
</protein>
<proteinExistence type="inferred from homology"/>
<comment type="caution">
    <text evidence="9">The sequence shown here is derived from an EMBL/GenBank/DDBJ whole genome shotgun (WGS) entry which is preliminary data.</text>
</comment>
<accession>A0A8K1FH52</accession>
<evidence type="ECO:0000256" key="1">
    <source>
        <dbReference type="ARBA" id="ARBA00006484"/>
    </source>
</evidence>
<evidence type="ECO:0000313" key="10">
    <source>
        <dbReference type="Proteomes" id="UP000794436"/>
    </source>
</evidence>
<comment type="similarity">
    <text evidence="1">Belongs to the short-chain dehydrogenases/reductases (SDR) family.</text>
</comment>
<evidence type="ECO:0000313" key="9">
    <source>
        <dbReference type="EMBL" id="TMW60674.1"/>
    </source>
</evidence>
<dbReference type="FunFam" id="3.40.50.720:FF:000157">
    <property type="entry name" value="Quinoid dihydropteridine reductase"/>
    <property type="match status" value="1"/>
</dbReference>
<evidence type="ECO:0000256" key="5">
    <source>
        <dbReference type="ARBA" id="ARBA00023007"/>
    </source>
</evidence>
<dbReference type="GO" id="GO:0070402">
    <property type="term" value="F:NADPH binding"/>
    <property type="evidence" value="ECO:0007669"/>
    <property type="project" value="TreeGrafter"/>
</dbReference>
<keyword evidence="10" id="KW-1185">Reference proteome</keyword>
<dbReference type="GO" id="GO:0004155">
    <property type="term" value="F:6,7-dihydropteridine reductase activity"/>
    <property type="evidence" value="ECO:0007669"/>
    <property type="project" value="UniProtKB-EC"/>
</dbReference>
<organism evidence="9 10">
    <name type="scientific">Pythium oligandrum</name>
    <name type="common">Mycoparasitic fungus</name>
    <dbReference type="NCBI Taxonomy" id="41045"/>
    <lineage>
        <taxon>Eukaryota</taxon>
        <taxon>Sar</taxon>
        <taxon>Stramenopiles</taxon>
        <taxon>Oomycota</taxon>
        <taxon>Peronosporomycetes</taxon>
        <taxon>Pythiales</taxon>
        <taxon>Pythiaceae</taxon>
        <taxon>Pythium</taxon>
    </lineage>
</organism>
<dbReference type="Proteomes" id="UP000794436">
    <property type="component" value="Unassembled WGS sequence"/>
</dbReference>
<dbReference type="EMBL" id="SPLM01000108">
    <property type="protein sequence ID" value="TMW60674.1"/>
    <property type="molecule type" value="Genomic_DNA"/>
</dbReference>
<reference evidence="9" key="1">
    <citation type="submission" date="2019-03" db="EMBL/GenBank/DDBJ databases">
        <title>Long read genome sequence of the mycoparasitic Pythium oligandrum ATCC 38472 isolated from sugarbeet rhizosphere.</title>
        <authorList>
            <person name="Gaulin E."/>
        </authorList>
    </citation>
    <scope>NUCLEOTIDE SEQUENCE</scope>
    <source>
        <strain evidence="9">ATCC 38472_TT</strain>
    </source>
</reference>
<evidence type="ECO:0000256" key="4">
    <source>
        <dbReference type="ARBA" id="ARBA00023002"/>
    </source>
</evidence>
<keyword evidence="5" id="KW-0783">Tetrahydrobiopterin biosynthesis</keyword>
<name>A0A8K1FH52_PYTOL</name>
<dbReference type="GO" id="GO:0005737">
    <property type="term" value="C:cytoplasm"/>
    <property type="evidence" value="ECO:0007669"/>
    <property type="project" value="TreeGrafter"/>
</dbReference>
<dbReference type="PRINTS" id="PR00081">
    <property type="entry name" value="GDHRDH"/>
</dbReference>
<gene>
    <name evidence="9" type="ORF">Poli38472_000716</name>
</gene>
<sequence length="237" mass="24927">MAKRLVVIGGAGALGRGVISRFTRSSWKALSVDFTKNDESTSSFVFDKTSASTLTQASHILEHANKTFGKVDAVVCTAGGWAGGSVQDADTLVNLAEMHSKNTESALLAAHVASQLLNPGGLLVLTGAAAALKVTPGMISYGISKAATHHLIASTVESLPKDATVLGVLPLTIDTPMNRKFMGDADFSTWTSTEEIGDKILEWSEASSAERPQSGHLVTVVTENNKSTWKDVGNPFL</sequence>
<dbReference type="SUPFAM" id="SSF51735">
    <property type="entry name" value="NAD(P)-binding Rossmann-fold domains"/>
    <property type="match status" value="1"/>
</dbReference>
<dbReference type="GO" id="GO:0006729">
    <property type="term" value="P:tetrahydrobiopterin biosynthetic process"/>
    <property type="evidence" value="ECO:0007669"/>
    <property type="project" value="UniProtKB-KW"/>
</dbReference>
<evidence type="ECO:0000256" key="2">
    <source>
        <dbReference type="ARBA" id="ARBA00011738"/>
    </source>
</evidence>
<dbReference type="GO" id="GO:0006559">
    <property type="term" value="P:L-phenylalanine catabolic process"/>
    <property type="evidence" value="ECO:0007669"/>
    <property type="project" value="TreeGrafter"/>
</dbReference>
<evidence type="ECO:0000256" key="6">
    <source>
        <dbReference type="ARBA" id="ARBA00039153"/>
    </source>
</evidence>
<dbReference type="CDD" id="cd05334">
    <property type="entry name" value="DHPR_SDR_c_like"/>
    <property type="match status" value="1"/>
</dbReference>
<evidence type="ECO:0000256" key="7">
    <source>
        <dbReference type="ARBA" id="ARBA00039520"/>
    </source>
</evidence>
<dbReference type="Gene3D" id="3.40.50.720">
    <property type="entry name" value="NAD(P)-binding Rossmann-like Domain"/>
    <property type="match status" value="1"/>
</dbReference>
<dbReference type="PANTHER" id="PTHR15104:SF0">
    <property type="entry name" value="DIHYDROPTERIDINE REDUCTASE"/>
    <property type="match status" value="1"/>
</dbReference>
<keyword evidence="4" id="KW-0560">Oxidoreductase</keyword>
<dbReference type="InterPro" id="IPR002347">
    <property type="entry name" value="SDR_fam"/>
</dbReference>
<dbReference type="Pfam" id="PF13561">
    <property type="entry name" value="adh_short_C2"/>
    <property type="match status" value="1"/>
</dbReference>
<keyword evidence="3" id="KW-0521">NADP</keyword>
<comment type="subunit">
    <text evidence="2">Homodimer.</text>
</comment>
<dbReference type="AlphaFoldDB" id="A0A8K1FH52"/>
<evidence type="ECO:0000256" key="8">
    <source>
        <dbReference type="ARBA" id="ARBA00041348"/>
    </source>
</evidence>
<dbReference type="EC" id="1.5.1.34" evidence="6"/>
<dbReference type="OrthoDB" id="1204at2759"/>
<dbReference type="PANTHER" id="PTHR15104">
    <property type="entry name" value="DIHYDROPTERIDINE REDUCTASE"/>
    <property type="match status" value="1"/>
</dbReference>